<name>A0A7Y9LPP6_9BURK</name>
<protein>
    <submittedName>
        <fullName evidence="9">Iron complex transport system permease protein</fullName>
    </submittedName>
</protein>
<organism evidence="9 10">
    <name type="scientific">Pigmentiphaga litoralis</name>
    <dbReference type="NCBI Taxonomy" id="516702"/>
    <lineage>
        <taxon>Bacteria</taxon>
        <taxon>Pseudomonadati</taxon>
        <taxon>Pseudomonadota</taxon>
        <taxon>Betaproteobacteria</taxon>
        <taxon>Burkholderiales</taxon>
        <taxon>Alcaligenaceae</taxon>
        <taxon>Pigmentiphaga</taxon>
    </lineage>
</organism>
<keyword evidence="6 8" id="KW-1133">Transmembrane helix</keyword>
<feature type="transmembrane region" description="Helical" evidence="8">
    <location>
        <begin position="451"/>
        <end position="471"/>
    </location>
</feature>
<keyword evidence="4" id="KW-1003">Cell membrane</keyword>
<dbReference type="GO" id="GO:0022857">
    <property type="term" value="F:transmembrane transporter activity"/>
    <property type="evidence" value="ECO:0007669"/>
    <property type="project" value="InterPro"/>
</dbReference>
<keyword evidence="10" id="KW-1185">Reference proteome</keyword>
<feature type="transmembrane region" description="Helical" evidence="8">
    <location>
        <begin position="302"/>
        <end position="323"/>
    </location>
</feature>
<comment type="caution">
    <text evidence="9">The sequence shown here is derived from an EMBL/GenBank/DDBJ whole genome shotgun (WGS) entry which is preliminary data.</text>
</comment>
<dbReference type="Proteomes" id="UP000542125">
    <property type="component" value="Unassembled WGS sequence"/>
</dbReference>
<sequence length="670" mass="68480">MSSRSAAKRAAGWGVVGLLAMIVWLVALRLVGDATSAPLDDALEHLVRDWTVWPRLAAGILVGASLGVAGALMQLVTRNPLVSPDLLGMTAGAQLGLILGATLPAAMGLPLIVAGGLAAAGLTFAAAGGGFASPLRLTLAGVGIAQCLSALIALFLSLNDRAAMVVSLWNTGSLTQFGWQALAPSLVLTPLALLVLLALARPLNLALLGDAQMRALGLSPPRLKVLVVGIGSVLTALAFQLAGPLGFIGLIAPNLLRLGLGVARPSTLLPLCALWGAALTLFADNVASTLALSGAWGSGVTVPLGVLSALLGSAAILVLLRIVPAAPATALTRNDGRSLRQWVSLPRFAFIMGMATLLLIGVGVFYRTGNDPLAYARALAGGDAQAWALADLRLPRLLVDAMAGACLALSGVILQTVTRNPLAGPEILGVSQSAALAVLLTLVLMPDVLPAWRFPIAWGGAALALAGVIGLNLRHGLEPLRLTLTGFALGGAALALIGMVIAQFTTNVAQALIWMVGSSYGRDWGDVTAMLPWMAVGCLAGLFVSRGMDLLQLGDGVAGSLGMPVARRRMLLVVMASFLVAVPVAVVGPVGFVGLLVPHGVRLLGFYRSRQRLWAAALLGACLLVLADLLGHAVMAPIDIPLGIATAALGTPCFLLLLSRTYFQRGGAGA</sequence>
<keyword evidence="7 8" id="KW-0472">Membrane</keyword>
<dbReference type="GO" id="GO:0005886">
    <property type="term" value="C:plasma membrane"/>
    <property type="evidence" value="ECO:0007669"/>
    <property type="project" value="UniProtKB-SubCell"/>
</dbReference>
<feature type="transmembrane region" description="Helical" evidence="8">
    <location>
        <begin position="427"/>
        <end position="445"/>
    </location>
</feature>
<feature type="transmembrane region" description="Helical" evidence="8">
    <location>
        <begin position="344"/>
        <end position="366"/>
    </location>
</feature>
<accession>A0A7Y9LPP6</accession>
<reference evidence="9 10" key="1">
    <citation type="submission" date="2020-07" db="EMBL/GenBank/DDBJ databases">
        <title>Genomic Encyclopedia of Type Strains, Phase IV (KMG-V): Genome sequencing to study the core and pangenomes of soil and plant-associated prokaryotes.</title>
        <authorList>
            <person name="Whitman W."/>
        </authorList>
    </citation>
    <scope>NUCLEOTIDE SEQUENCE [LARGE SCALE GENOMIC DNA]</scope>
    <source>
        <strain evidence="9 10">SAS40</strain>
    </source>
</reference>
<feature type="transmembrane region" description="Helical" evidence="8">
    <location>
        <begin position="397"/>
        <end position="415"/>
    </location>
</feature>
<dbReference type="CDD" id="cd06550">
    <property type="entry name" value="TM_ABC_iron-siderophores_like"/>
    <property type="match status" value="2"/>
</dbReference>
<feature type="transmembrane region" description="Helical" evidence="8">
    <location>
        <begin position="570"/>
        <end position="593"/>
    </location>
</feature>
<evidence type="ECO:0000313" key="9">
    <source>
        <dbReference type="EMBL" id="NYE84763.1"/>
    </source>
</evidence>
<dbReference type="PANTHER" id="PTHR30472">
    <property type="entry name" value="FERRIC ENTEROBACTIN TRANSPORT SYSTEM PERMEASE PROTEIN"/>
    <property type="match status" value="1"/>
</dbReference>
<dbReference type="InterPro" id="IPR000522">
    <property type="entry name" value="ABC_transptr_permease_BtuC"/>
</dbReference>
<dbReference type="SUPFAM" id="SSF81345">
    <property type="entry name" value="ABC transporter involved in vitamin B12 uptake, BtuC"/>
    <property type="match status" value="2"/>
</dbReference>
<dbReference type="RefSeq" id="WP_218863305.1">
    <property type="nucleotide sequence ID" value="NZ_JACBYR010000001.1"/>
</dbReference>
<evidence type="ECO:0000256" key="3">
    <source>
        <dbReference type="ARBA" id="ARBA00022448"/>
    </source>
</evidence>
<feature type="transmembrane region" description="Helical" evidence="8">
    <location>
        <begin position="613"/>
        <end position="630"/>
    </location>
</feature>
<evidence type="ECO:0000256" key="4">
    <source>
        <dbReference type="ARBA" id="ARBA00022475"/>
    </source>
</evidence>
<feature type="transmembrane region" description="Helical" evidence="8">
    <location>
        <begin position="178"/>
        <end position="200"/>
    </location>
</feature>
<feature type="transmembrane region" description="Helical" evidence="8">
    <location>
        <begin position="139"/>
        <end position="158"/>
    </location>
</feature>
<feature type="transmembrane region" description="Helical" evidence="8">
    <location>
        <begin position="524"/>
        <end position="544"/>
    </location>
</feature>
<feature type="transmembrane region" description="Helical" evidence="8">
    <location>
        <begin position="483"/>
        <end position="504"/>
    </location>
</feature>
<feature type="transmembrane region" description="Helical" evidence="8">
    <location>
        <begin position="52"/>
        <end position="74"/>
    </location>
</feature>
<proteinExistence type="inferred from homology"/>
<dbReference type="AlphaFoldDB" id="A0A7Y9LPP6"/>
<comment type="subcellular location">
    <subcellularLocation>
        <location evidence="1">Cell membrane</location>
        <topology evidence="1">Multi-pass membrane protein</topology>
    </subcellularLocation>
</comment>
<evidence type="ECO:0000256" key="5">
    <source>
        <dbReference type="ARBA" id="ARBA00022692"/>
    </source>
</evidence>
<feature type="transmembrane region" description="Helical" evidence="8">
    <location>
        <begin position="221"/>
        <end position="239"/>
    </location>
</feature>
<dbReference type="PANTHER" id="PTHR30472:SF37">
    <property type="entry name" value="FE(3+) DICITRATE TRANSPORT SYSTEM PERMEASE PROTEIN FECD-RELATED"/>
    <property type="match status" value="1"/>
</dbReference>
<evidence type="ECO:0000256" key="6">
    <source>
        <dbReference type="ARBA" id="ARBA00022989"/>
    </source>
</evidence>
<evidence type="ECO:0000256" key="1">
    <source>
        <dbReference type="ARBA" id="ARBA00004651"/>
    </source>
</evidence>
<feature type="transmembrane region" description="Helical" evidence="8">
    <location>
        <begin position="12"/>
        <end position="32"/>
    </location>
</feature>
<keyword evidence="5 8" id="KW-0812">Transmembrane</keyword>
<evidence type="ECO:0000313" key="10">
    <source>
        <dbReference type="Proteomes" id="UP000542125"/>
    </source>
</evidence>
<gene>
    <name evidence="9" type="ORF">FHW18_004034</name>
</gene>
<feature type="transmembrane region" description="Helical" evidence="8">
    <location>
        <begin position="642"/>
        <end position="663"/>
    </location>
</feature>
<dbReference type="InterPro" id="IPR037294">
    <property type="entry name" value="ABC_BtuC-like"/>
</dbReference>
<dbReference type="Pfam" id="PF01032">
    <property type="entry name" value="FecCD"/>
    <property type="match status" value="2"/>
</dbReference>
<evidence type="ECO:0000256" key="2">
    <source>
        <dbReference type="ARBA" id="ARBA00007935"/>
    </source>
</evidence>
<evidence type="ECO:0000256" key="7">
    <source>
        <dbReference type="ARBA" id="ARBA00023136"/>
    </source>
</evidence>
<comment type="similarity">
    <text evidence="2">Belongs to the binding-protein-dependent transport system permease family. FecCD subfamily.</text>
</comment>
<dbReference type="Gene3D" id="1.10.3470.10">
    <property type="entry name" value="ABC transporter involved in vitamin B12 uptake, BtuC"/>
    <property type="match status" value="2"/>
</dbReference>
<keyword evidence="3" id="KW-0813">Transport</keyword>
<dbReference type="EMBL" id="JACBYR010000001">
    <property type="protein sequence ID" value="NYE84763.1"/>
    <property type="molecule type" value="Genomic_DNA"/>
</dbReference>
<dbReference type="GO" id="GO:0033214">
    <property type="term" value="P:siderophore-iron import into cell"/>
    <property type="evidence" value="ECO:0007669"/>
    <property type="project" value="TreeGrafter"/>
</dbReference>
<evidence type="ECO:0000256" key="8">
    <source>
        <dbReference type="SAM" id="Phobius"/>
    </source>
</evidence>